<feature type="domain" description="Ribosome maturation factor RimM PRC barrel" evidence="7">
    <location>
        <begin position="93"/>
        <end position="147"/>
    </location>
</feature>
<dbReference type="InterPro" id="IPR009000">
    <property type="entry name" value="Transl_B-barrel_sf"/>
</dbReference>
<dbReference type="InterPro" id="IPR011033">
    <property type="entry name" value="PRC_barrel-like_sf"/>
</dbReference>
<keyword evidence="1 5" id="KW-0963">Cytoplasm</keyword>
<keyword evidence="3 5" id="KW-0698">rRNA processing</keyword>
<dbReference type="InterPro" id="IPR036976">
    <property type="entry name" value="RimM_N_sf"/>
</dbReference>
<comment type="similarity">
    <text evidence="5">Belongs to the RimM family.</text>
</comment>
<dbReference type="PANTHER" id="PTHR33692">
    <property type="entry name" value="RIBOSOME MATURATION FACTOR RIMM"/>
    <property type="match status" value="1"/>
</dbReference>
<dbReference type="RefSeq" id="WP_064211940.1">
    <property type="nucleotide sequence ID" value="NZ_JACAOE010000002.1"/>
</dbReference>
<dbReference type="GO" id="GO:0042274">
    <property type="term" value="P:ribosomal small subunit biogenesis"/>
    <property type="evidence" value="ECO:0007669"/>
    <property type="project" value="UniProtKB-UniRule"/>
</dbReference>
<dbReference type="SUPFAM" id="SSF50447">
    <property type="entry name" value="Translation proteins"/>
    <property type="match status" value="1"/>
</dbReference>
<proteinExistence type="inferred from homology"/>
<evidence type="ECO:0000313" key="8">
    <source>
        <dbReference type="EMBL" id="TRX99164.1"/>
    </source>
</evidence>
<dbReference type="GO" id="GO:0005840">
    <property type="term" value="C:ribosome"/>
    <property type="evidence" value="ECO:0007669"/>
    <property type="project" value="InterPro"/>
</dbReference>
<protein>
    <recommendedName>
        <fullName evidence="5">Ribosome maturation factor RimM</fullName>
    </recommendedName>
</protein>
<evidence type="ECO:0000313" key="9">
    <source>
        <dbReference type="Proteomes" id="UP000315938"/>
    </source>
</evidence>
<evidence type="ECO:0000259" key="6">
    <source>
        <dbReference type="Pfam" id="PF01782"/>
    </source>
</evidence>
<evidence type="ECO:0000256" key="4">
    <source>
        <dbReference type="ARBA" id="ARBA00023186"/>
    </source>
</evidence>
<dbReference type="GO" id="GO:0006364">
    <property type="term" value="P:rRNA processing"/>
    <property type="evidence" value="ECO:0007669"/>
    <property type="project" value="UniProtKB-UniRule"/>
</dbReference>
<sequence>MLYSIGKVVQTHGIKGEVKIKPHTDFDRFVKGFDVIIKDTKYKIQTVREQKDLLLVSFVGYPTLTDVEHLKQQEIYTDEEPLDLESDAFHLPKLIGLKVYDQHNYLIGTVLELVDVPQGYLLRILRDDNGKTVLIPFIDKFIKSVDETYIHIETIEGLI</sequence>
<dbReference type="PANTHER" id="PTHR33692:SF1">
    <property type="entry name" value="RIBOSOME MATURATION FACTOR RIMM"/>
    <property type="match status" value="1"/>
</dbReference>
<dbReference type="Pfam" id="PF01782">
    <property type="entry name" value="RimM"/>
    <property type="match status" value="1"/>
</dbReference>
<dbReference type="SUPFAM" id="SSF50346">
    <property type="entry name" value="PRC-barrel domain"/>
    <property type="match status" value="1"/>
</dbReference>
<dbReference type="AlphaFoldDB" id="A0A553IG38"/>
<keyword evidence="4 5" id="KW-0143">Chaperone</keyword>
<dbReference type="GO" id="GO:0005737">
    <property type="term" value="C:cytoplasm"/>
    <property type="evidence" value="ECO:0007669"/>
    <property type="project" value="UniProtKB-SubCell"/>
</dbReference>
<evidence type="ECO:0000256" key="1">
    <source>
        <dbReference type="ARBA" id="ARBA00022490"/>
    </source>
</evidence>
<evidence type="ECO:0000259" key="7">
    <source>
        <dbReference type="Pfam" id="PF24986"/>
    </source>
</evidence>
<dbReference type="EMBL" id="VKID01000002">
    <property type="protein sequence ID" value="TRX99164.1"/>
    <property type="molecule type" value="Genomic_DNA"/>
</dbReference>
<dbReference type="Gene3D" id="2.30.30.240">
    <property type="entry name" value="PRC-barrel domain"/>
    <property type="match status" value="1"/>
</dbReference>
<dbReference type="InterPro" id="IPR002676">
    <property type="entry name" value="RimM_N"/>
</dbReference>
<comment type="caution">
    <text evidence="8">The sequence shown here is derived from an EMBL/GenBank/DDBJ whole genome shotgun (WGS) entry which is preliminary data.</text>
</comment>
<dbReference type="InterPro" id="IPR056792">
    <property type="entry name" value="PRC_RimM"/>
</dbReference>
<dbReference type="GO" id="GO:0043022">
    <property type="term" value="F:ribosome binding"/>
    <property type="evidence" value="ECO:0007669"/>
    <property type="project" value="InterPro"/>
</dbReference>
<dbReference type="NCBIfam" id="TIGR02273">
    <property type="entry name" value="16S_RimM"/>
    <property type="match status" value="1"/>
</dbReference>
<name>A0A553IG38_ACHLA</name>
<dbReference type="Gene3D" id="2.40.30.60">
    <property type="entry name" value="RimM"/>
    <property type="match status" value="1"/>
</dbReference>
<dbReference type="Pfam" id="PF24986">
    <property type="entry name" value="PRC_RimM"/>
    <property type="match status" value="1"/>
</dbReference>
<dbReference type="InterPro" id="IPR011961">
    <property type="entry name" value="RimM"/>
</dbReference>
<feature type="domain" description="RimM N-terminal" evidence="6">
    <location>
        <begin position="5"/>
        <end position="80"/>
    </location>
</feature>
<evidence type="ECO:0000256" key="3">
    <source>
        <dbReference type="ARBA" id="ARBA00022552"/>
    </source>
</evidence>
<dbReference type="Proteomes" id="UP000315938">
    <property type="component" value="Unassembled WGS sequence"/>
</dbReference>
<dbReference type="HAMAP" id="MF_00014">
    <property type="entry name" value="Ribosome_mat_RimM"/>
    <property type="match status" value="1"/>
</dbReference>
<comment type="subcellular location">
    <subcellularLocation>
        <location evidence="5">Cytoplasm</location>
    </subcellularLocation>
</comment>
<organism evidence="8 9">
    <name type="scientific">Acholeplasma laidlawii</name>
    <dbReference type="NCBI Taxonomy" id="2148"/>
    <lineage>
        <taxon>Bacteria</taxon>
        <taxon>Bacillati</taxon>
        <taxon>Mycoplasmatota</taxon>
        <taxon>Mollicutes</taxon>
        <taxon>Acholeplasmatales</taxon>
        <taxon>Acholeplasmataceae</taxon>
        <taxon>Acholeplasma</taxon>
    </lineage>
</organism>
<comment type="subunit">
    <text evidence="5">Binds ribosomal protein uS19.</text>
</comment>
<comment type="function">
    <text evidence="5">An accessory protein needed during the final step in the assembly of 30S ribosomal subunit, possibly for assembly of the head region. Essential for efficient processing of 16S rRNA. May be needed both before and after RbfA during the maturation of 16S rRNA. It has affinity for free ribosomal 30S subunits but not for 70S ribosomes.</text>
</comment>
<comment type="domain">
    <text evidence="5">The PRC barrel domain binds ribosomal protein uS19.</text>
</comment>
<reference evidence="8 9" key="1">
    <citation type="submission" date="2019-07" db="EMBL/GenBank/DDBJ databases">
        <title>Genome sequence of Acholeplasma laidlawii strain with increased resistance to erythromycin.</title>
        <authorList>
            <person name="Medvedeva E.S."/>
            <person name="Baranova N.B."/>
            <person name="Siniagina M.N."/>
            <person name="Mouzykantov A."/>
            <person name="Chernova O.A."/>
            <person name="Chernov V.M."/>
        </authorList>
    </citation>
    <scope>NUCLEOTIDE SEQUENCE [LARGE SCALE GENOMIC DNA]</scope>
    <source>
        <strain evidence="8 9">PG8REry</strain>
    </source>
</reference>
<accession>A0A553IG38</accession>
<gene>
    <name evidence="5 8" type="primary">rimM</name>
    <name evidence="8" type="ORF">FNV44_05510</name>
</gene>
<evidence type="ECO:0000256" key="5">
    <source>
        <dbReference type="HAMAP-Rule" id="MF_00014"/>
    </source>
</evidence>
<keyword evidence="2 5" id="KW-0690">Ribosome biogenesis</keyword>
<evidence type="ECO:0000256" key="2">
    <source>
        <dbReference type="ARBA" id="ARBA00022517"/>
    </source>
</evidence>